<evidence type="ECO:0000256" key="1">
    <source>
        <dbReference type="ARBA" id="ARBA00022490"/>
    </source>
</evidence>
<keyword evidence="12" id="KW-1185">Reference proteome</keyword>
<dbReference type="GO" id="GO:0043022">
    <property type="term" value="F:ribosome binding"/>
    <property type="evidence" value="ECO:0007669"/>
    <property type="project" value="TreeGrafter"/>
</dbReference>
<dbReference type="GO" id="GO:0097216">
    <property type="term" value="F:guanosine tetraphosphate binding"/>
    <property type="evidence" value="ECO:0007669"/>
    <property type="project" value="UniProtKB-ARBA"/>
</dbReference>
<sequence length="426" mass="48137">MFDRYEGGELAVLVHVFFSQEKDTENLNEFESLVTSASVSPVQIVTGSRKAPHPKYFVGEGKAEEIADAVKNSGADVVLFNHALSPAQERNLERLCQCRVVDRTGVILDIFAQRARTHEGKLQVELAQLRHLSTRLVRGWTHLERQKGGIGLRGPGETQLESDRRMLRDKIKQILGRLGKVEKQREQGRQARNKADIPTVSLVGYTNAGKSSLFNRITSAEVYAADQLFATLDPTLRRIDVDDVGAVVLADTVGFIRHLPHDLVAAFKATLQETRQAKLLLHVVDAADNRLDENIIAVDSVLEEIESNEIPSLLVMNKIDMLEDFIPRIDRDEDNRPVRVWLSAQTGEGIPLLFQALTERLSGEIAHYELHLPPEAGRLRSRFYQLQAIEREWMEENGQVGVEVRMPMVDWRRLCKQEPNLTDYVV</sequence>
<keyword evidence="11" id="KW-0378">Hydrolase</keyword>
<dbReference type="InterPro" id="IPR035647">
    <property type="entry name" value="EFG_III/V"/>
</dbReference>
<dbReference type="InterPro" id="IPR025121">
    <property type="entry name" value="GTPase_HflX_N"/>
</dbReference>
<dbReference type="InterPro" id="IPR032305">
    <property type="entry name" value="GTP-bd_M"/>
</dbReference>
<dbReference type="GO" id="GO:0003924">
    <property type="term" value="F:GTPase activity"/>
    <property type="evidence" value="ECO:0007669"/>
    <property type="project" value="UniProtKB-UniRule"/>
</dbReference>
<gene>
    <name evidence="6" type="primary">hflX</name>
    <name evidence="10" type="ORF">A9255_13865</name>
    <name evidence="11" type="ORF">Xhom_00478</name>
</gene>
<evidence type="ECO:0000256" key="6">
    <source>
        <dbReference type="HAMAP-Rule" id="MF_00900"/>
    </source>
</evidence>
<dbReference type="InterPro" id="IPR016496">
    <property type="entry name" value="GTPase_HflX"/>
</dbReference>
<keyword evidence="3 6" id="KW-0547">Nucleotide-binding</keyword>
<dbReference type="EMBL" id="NJAI01000001">
    <property type="protein sequence ID" value="PHM57506.1"/>
    <property type="molecule type" value="Genomic_DNA"/>
</dbReference>
<feature type="binding site" evidence="7">
    <location>
        <begin position="317"/>
        <end position="320"/>
    </location>
    <ligand>
        <name>GTP</name>
        <dbReference type="ChEBI" id="CHEBI:37565"/>
    </ligand>
</feature>
<dbReference type="NCBIfam" id="TIGR03156">
    <property type="entry name" value="GTP_HflX"/>
    <property type="match status" value="1"/>
</dbReference>
<evidence type="ECO:0000256" key="3">
    <source>
        <dbReference type="ARBA" id="ARBA00022741"/>
    </source>
</evidence>
<accession>A0A2G0QE89</accession>
<dbReference type="PIRSF" id="PIRSF006809">
    <property type="entry name" value="GTP-binding_hflX_prd"/>
    <property type="match status" value="1"/>
</dbReference>
<dbReference type="PANTHER" id="PTHR10229">
    <property type="entry name" value="GTP-BINDING PROTEIN HFLX"/>
    <property type="match status" value="1"/>
</dbReference>
<dbReference type="PRINTS" id="PR00326">
    <property type="entry name" value="GTP1OBG"/>
</dbReference>
<dbReference type="Gene3D" id="3.40.50.300">
    <property type="entry name" value="P-loop containing nucleotide triphosphate hydrolases"/>
    <property type="match status" value="1"/>
</dbReference>
<evidence type="ECO:0000313" key="10">
    <source>
        <dbReference type="EMBL" id="AOM41564.1"/>
    </source>
</evidence>
<organism evidence="11 13">
    <name type="scientific">Xenorhabdus hominickii</name>
    <dbReference type="NCBI Taxonomy" id="351679"/>
    <lineage>
        <taxon>Bacteria</taxon>
        <taxon>Pseudomonadati</taxon>
        <taxon>Pseudomonadota</taxon>
        <taxon>Gammaproteobacteria</taxon>
        <taxon>Enterobacterales</taxon>
        <taxon>Morganellaceae</taxon>
        <taxon>Xenorhabdus</taxon>
    </lineage>
</organism>
<dbReference type="InterPro" id="IPR006073">
    <property type="entry name" value="GTP-bd"/>
</dbReference>
<feature type="domain" description="Hflx-type G" evidence="9">
    <location>
        <begin position="198"/>
        <end position="365"/>
    </location>
</feature>
<dbReference type="GO" id="GO:0046872">
    <property type="term" value="F:metal ion binding"/>
    <property type="evidence" value="ECO:0007669"/>
    <property type="project" value="UniProtKB-KW"/>
</dbReference>
<dbReference type="InterPro" id="IPR030394">
    <property type="entry name" value="G_HFLX_dom"/>
</dbReference>
<dbReference type="RefSeq" id="WP_069317237.1">
    <property type="nucleotide sequence ID" value="NZ_CAWNQJ010000001.1"/>
</dbReference>
<dbReference type="SUPFAM" id="SSF52540">
    <property type="entry name" value="P-loop containing nucleoside triphosphate hydrolases"/>
    <property type="match status" value="1"/>
</dbReference>
<evidence type="ECO:0000256" key="7">
    <source>
        <dbReference type="PIRSR" id="PIRSR006809-1"/>
    </source>
</evidence>
<evidence type="ECO:0000256" key="4">
    <source>
        <dbReference type="ARBA" id="ARBA00022842"/>
    </source>
</evidence>
<feature type="binding site" evidence="7">
    <location>
        <begin position="229"/>
        <end position="233"/>
    </location>
    <ligand>
        <name>GTP</name>
        <dbReference type="ChEBI" id="CHEBI:37565"/>
    </ligand>
</feature>
<dbReference type="OrthoDB" id="9812272at2"/>
<feature type="binding site" evidence="7">
    <location>
        <begin position="343"/>
        <end position="345"/>
    </location>
    <ligand>
        <name>GTP</name>
        <dbReference type="ChEBI" id="CHEBI:37565"/>
    </ligand>
</feature>
<reference evidence="10 12" key="1">
    <citation type="submission" date="2016-06" db="EMBL/GenBank/DDBJ databases">
        <title>Bacterial characters and pathogenicity of Xenorhabdus hominickii from an entomopathogenic nematode, Steinernema monticolum.</title>
        <authorList>
            <person name="Park Y."/>
            <person name="Kim Y."/>
        </authorList>
    </citation>
    <scope>NUCLEOTIDE SEQUENCE [LARGE SCALE GENOMIC DNA]</scope>
    <source>
        <strain evidence="10 12">ANU1</strain>
    </source>
</reference>
<dbReference type="Pfam" id="PF13167">
    <property type="entry name" value="GTP-bdg_N"/>
    <property type="match status" value="1"/>
</dbReference>
<comment type="subcellular location">
    <subcellularLocation>
        <location evidence="6">Cytoplasm</location>
    </subcellularLocation>
    <text evidence="6">May associate with membranes.</text>
</comment>
<dbReference type="InterPro" id="IPR027417">
    <property type="entry name" value="P-loop_NTPase"/>
</dbReference>
<dbReference type="InterPro" id="IPR045498">
    <property type="entry name" value="HflX_C"/>
</dbReference>
<dbReference type="GO" id="GO:0008233">
    <property type="term" value="F:peptidase activity"/>
    <property type="evidence" value="ECO:0007669"/>
    <property type="project" value="UniProtKB-KW"/>
</dbReference>
<dbReference type="AlphaFoldDB" id="A0A2G0QE89"/>
<dbReference type="FunFam" id="3.40.50.300:FF:000173">
    <property type="entry name" value="GTPase HflX"/>
    <property type="match status" value="1"/>
</dbReference>
<keyword evidence="1 6" id="KW-0963">Cytoplasm</keyword>
<evidence type="ECO:0000256" key="2">
    <source>
        <dbReference type="ARBA" id="ARBA00022723"/>
    </source>
</evidence>
<dbReference type="Proteomes" id="UP000225433">
    <property type="component" value="Unassembled WGS sequence"/>
</dbReference>
<dbReference type="STRING" id="351679.A9255_13865"/>
<comment type="similarity">
    <text evidence="6">Belongs to the TRAFAC class OBG-HflX-like GTPase superfamily. HflX GTPase family.</text>
</comment>
<dbReference type="Pfam" id="PF16360">
    <property type="entry name" value="GTP-bdg_M"/>
    <property type="match status" value="1"/>
</dbReference>
<dbReference type="NCBIfam" id="NF008280">
    <property type="entry name" value="PRK11058.1"/>
    <property type="match status" value="1"/>
</dbReference>
<dbReference type="Pfam" id="PF19275">
    <property type="entry name" value="HflX_C"/>
    <property type="match status" value="1"/>
</dbReference>
<dbReference type="GO" id="GO:0006508">
    <property type="term" value="P:proteolysis"/>
    <property type="evidence" value="ECO:0007669"/>
    <property type="project" value="UniProtKB-KW"/>
</dbReference>
<keyword evidence="4 8" id="KW-0460">Magnesium</keyword>
<comment type="subunit">
    <text evidence="6">Monomer. Associates with the 50S ribosomal subunit.</text>
</comment>
<evidence type="ECO:0000256" key="8">
    <source>
        <dbReference type="PIRSR" id="PIRSR006809-2"/>
    </source>
</evidence>
<dbReference type="Pfam" id="PF01926">
    <property type="entry name" value="MMR_HSR1"/>
    <property type="match status" value="1"/>
</dbReference>
<dbReference type="Gene3D" id="3.40.50.11060">
    <property type="entry name" value="GTPase HflX, N-terminal domain"/>
    <property type="match status" value="1"/>
</dbReference>
<dbReference type="GO" id="GO:0005737">
    <property type="term" value="C:cytoplasm"/>
    <property type="evidence" value="ECO:0007669"/>
    <property type="project" value="UniProtKB-SubCell"/>
</dbReference>
<evidence type="ECO:0000256" key="5">
    <source>
        <dbReference type="ARBA" id="ARBA00023134"/>
    </source>
</evidence>
<evidence type="ECO:0000313" key="13">
    <source>
        <dbReference type="Proteomes" id="UP000225433"/>
    </source>
</evidence>
<comment type="function">
    <text evidence="6">GTPase that associates with the 50S ribosomal subunit and may have a role during protein synthesis or ribosome biogenesis.</text>
</comment>
<protein>
    <recommendedName>
        <fullName evidence="6">GTPase HflX</fullName>
    </recommendedName>
    <alternativeName>
        <fullName evidence="6">GTP-binding protein HflX</fullName>
    </alternativeName>
</protein>
<name>A0A2G0QE89_XENHO</name>
<feature type="binding site" evidence="7">
    <location>
        <begin position="251"/>
        <end position="254"/>
    </location>
    <ligand>
        <name>GTP</name>
        <dbReference type="ChEBI" id="CHEBI:37565"/>
    </ligand>
</feature>
<keyword evidence="2 8" id="KW-0479">Metal-binding</keyword>
<dbReference type="SUPFAM" id="SSF54980">
    <property type="entry name" value="EF-G C-terminal domain-like"/>
    <property type="match status" value="1"/>
</dbReference>
<proteinExistence type="inferred from homology"/>
<evidence type="ECO:0000313" key="11">
    <source>
        <dbReference type="EMBL" id="PHM57506.1"/>
    </source>
</evidence>
<dbReference type="CDD" id="cd01878">
    <property type="entry name" value="HflX"/>
    <property type="match status" value="1"/>
</dbReference>
<dbReference type="FunFam" id="3.40.50.11060:FF:000001">
    <property type="entry name" value="GTPase HflX"/>
    <property type="match status" value="1"/>
</dbReference>
<dbReference type="Gene3D" id="6.10.250.2860">
    <property type="match status" value="1"/>
</dbReference>
<dbReference type="InterPro" id="IPR042108">
    <property type="entry name" value="GTPase_HflX_N_sf"/>
</dbReference>
<dbReference type="KEGG" id="xho:A9255_13865"/>
<dbReference type="HAMAP" id="MF_00900">
    <property type="entry name" value="GTPase_HflX"/>
    <property type="match status" value="1"/>
</dbReference>
<feature type="binding site" evidence="8">
    <location>
        <position position="211"/>
    </location>
    <ligand>
        <name>Mg(2+)</name>
        <dbReference type="ChEBI" id="CHEBI:18420"/>
    </ligand>
</feature>
<evidence type="ECO:0000259" key="9">
    <source>
        <dbReference type="PROSITE" id="PS51705"/>
    </source>
</evidence>
<dbReference type="PROSITE" id="PS51705">
    <property type="entry name" value="G_HFLX"/>
    <property type="match status" value="1"/>
</dbReference>
<keyword evidence="5 6" id="KW-0342">GTP-binding</keyword>
<reference evidence="11 13" key="2">
    <citation type="journal article" date="2017" name="Nat. Microbiol.">
        <title>Natural product diversity associated with the nematode symbionts Photorhabdus and Xenorhabdus.</title>
        <authorList>
            <person name="Tobias N.J."/>
            <person name="Wolff H."/>
            <person name="Djahanschiri B."/>
            <person name="Grundmann F."/>
            <person name="Kronenwerth M."/>
            <person name="Shi Y.M."/>
            <person name="Simonyi S."/>
            <person name="Grun P."/>
            <person name="Shapiro-Ilan D."/>
            <person name="Pidot S.J."/>
            <person name="Stinear T.P."/>
            <person name="Ebersberger I."/>
            <person name="Bode H.B."/>
        </authorList>
    </citation>
    <scope>NUCLEOTIDE SEQUENCE [LARGE SCALE GENOMIC DNA]</scope>
    <source>
        <strain evidence="11 13">DSM 17903</strain>
    </source>
</reference>
<evidence type="ECO:0000313" key="12">
    <source>
        <dbReference type="Proteomes" id="UP000094600"/>
    </source>
</evidence>
<feature type="binding site" evidence="8">
    <location>
        <position position="231"/>
    </location>
    <ligand>
        <name>Mg(2+)</name>
        <dbReference type="ChEBI" id="CHEBI:18420"/>
    </ligand>
</feature>
<feature type="binding site" evidence="7">
    <location>
        <begin position="204"/>
        <end position="211"/>
    </location>
    <ligand>
        <name>GTP</name>
        <dbReference type="ChEBI" id="CHEBI:37565"/>
    </ligand>
</feature>
<dbReference type="Proteomes" id="UP000094600">
    <property type="component" value="Chromosome"/>
</dbReference>
<comment type="cofactor">
    <cofactor evidence="8">
        <name>Mg(2+)</name>
        <dbReference type="ChEBI" id="CHEBI:18420"/>
    </cofactor>
</comment>
<keyword evidence="11" id="KW-0645">Protease</keyword>
<dbReference type="GO" id="GO:0005525">
    <property type="term" value="F:GTP binding"/>
    <property type="evidence" value="ECO:0007669"/>
    <property type="project" value="UniProtKB-UniRule"/>
</dbReference>
<dbReference type="PANTHER" id="PTHR10229:SF0">
    <property type="entry name" value="GTP-BINDING PROTEIN 6-RELATED"/>
    <property type="match status" value="1"/>
</dbReference>
<dbReference type="EMBL" id="CP016176">
    <property type="protein sequence ID" value="AOM41564.1"/>
    <property type="molecule type" value="Genomic_DNA"/>
</dbReference>